<evidence type="ECO:0000313" key="2">
    <source>
        <dbReference type="EMBL" id="VDP46375.1"/>
    </source>
</evidence>
<gene>
    <name evidence="2" type="ORF">SCUD_LOCUS11866</name>
</gene>
<feature type="region of interest" description="Disordered" evidence="1">
    <location>
        <begin position="20"/>
        <end position="48"/>
    </location>
</feature>
<dbReference type="EMBL" id="UZAK01034700">
    <property type="protein sequence ID" value="VDP46375.1"/>
    <property type="molecule type" value="Genomic_DNA"/>
</dbReference>
<organism evidence="4">
    <name type="scientific">Schistosoma curassoni</name>
    <dbReference type="NCBI Taxonomy" id="6186"/>
    <lineage>
        <taxon>Eukaryota</taxon>
        <taxon>Metazoa</taxon>
        <taxon>Spiralia</taxon>
        <taxon>Lophotrochozoa</taxon>
        <taxon>Platyhelminthes</taxon>
        <taxon>Trematoda</taxon>
        <taxon>Digenea</taxon>
        <taxon>Strigeidida</taxon>
        <taxon>Schistosomatoidea</taxon>
        <taxon>Schistosomatidae</taxon>
        <taxon>Schistosoma</taxon>
    </lineage>
</organism>
<dbReference type="STRING" id="6186.A0A183KA33"/>
<keyword evidence="3" id="KW-1185">Reference proteome</keyword>
<evidence type="ECO:0000256" key="1">
    <source>
        <dbReference type="SAM" id="MobiDB-lite"/>
    </source>
</evidence>
<reference evidence="4" key="1">
    <citation type="submission" date="2016-06" db="UniProtKB">
        <authorList>
            <consortium name="WormBaseParasite"/>
        </authorList>
    </citation>
    <scope>IDENTIFICATION</scope>
</reference>
<dbReference type="Proteomes" id="UP000279833">
    <property type="component" value="Unassembled WGS sequence"/>
</dbReference>
<protein>
    <submittedName>
        <fullName evidence="4">PIH1_CS domain-containing protein</fullName>
    </submittedName>
</protein>
<dbReference type="AlphaFoldDB" id="A0A183KA33"/>
<dbReference type="WBParaSite" id="SCUD_0001186601-mRNA-1">
    <property type="protein sequence ID" value="SCUD_0001186601-mRNA-1"/>
    <property type="gene ID" value="SCUD_0001186601"/>
</dbReference>
<sequence length="231" mass="26588">KDLNTIDSLINDTLNIHINDNNPQTKLNQSELSNNSTQKSNEQQQQQSKFNKLLPLQTLPPCKLLLGRVASNEDICIETETPFSFNIAATDKEICITRVASVEDLKCQQQQQQYDQLKGNTNNKSIKKNHKRIPISLRLTFGSESKLNKSILNSNENDHLMIKNYRSMYYVDIPQGIKTNELKRKTNQLKNINNHNNKQNIIRYSLPCITYCEELPKPISLLPPLVIDKNR</sequence>
<proteinExistence type="predicted"/>
<feature type="compositionally biased region" description="Low complexity" evidence="1">
    <location>
        <begin position="33"/>
        <end position="48"/>
    </location>
</feature>
<feature type="compositionally biased region" description="Polar residues" evidence="1">
    <location>
        <begin position="20"/>
        <end position="32"/>
    </location>
</feature>
<accession>A0A183KA33</accession>
<reference evidence="2 3" key="2">
    <citation type="submission" date="2018-11" db="EMBL/GenBank/DDBJ databases">
        <authorList>
            <consortium name="Pathogen Informatics"/>
        </authorList>
    </citation>
    <scope>NUCLEOTIDE SEQUENCE [LARGE SCALE GENOMIC DNA]</scope>
    <source>
        <strain evidence="2">Dakar</strain>
        <strain evidence="3">Dakar, Senegal</strain>
    </source>
</reference>
<evidence type="ECO:0000313" key="3">
    <source>
        <dbReference type="Proteomes" id="UP000279833"/>
    </source>
</evidence>
<evidence type="ECO:0000313" key="4">
    <source>
        <dbReference type="WBParaSite" id="SCUD_0001186601-mRNA-1"/>
    </source>
</evidence>
<name>A0A183KA33_9TREM</name>